<proteinExistence type="predicted"/>
<protein>
    <submittedName>
        <fullName evidence="2">Uncharacterized protein</fullName>
    </submittedName>
</protein>
<evidence type="ECO:0000313" key="2">
    <source>
        <dbReference type="EMBL" id="KAH0548514.1"/>
    </source>
</evidence>
<feature type="compositionally biased region" description="Acidic residues" evidence="1">
    <location>
        <begin position="61"/>
        <end position="76"/>
    </location>
</feature>
<reference evidence="2 3" key="1">
    <citation type="journal article" date="2021" name="J. Hered.">
        <title>A chromosome-level genome assembly of the parasitoid wasp, Cotesia glomerata (Hymenoptera: Braconidae).</title>
        <authorList>
            <person name="Pinto B.J."/>
            <person name="Weis J.J."/>
            <person name="Gamble T."/>
            <person name="Ode P.J."/>
            <person name="Paul R."/>
            <person name="Zaspel J.M."/>
        </authorList>
    </citation>
    <scope>NUCLEOTIDE SEQUENCE [LARGE SCALE GENOMIC DNA]</scope>
    <source>
        <strain evidence="2">CgM1</strain>
    </source>
</reference>
<dbReference type="EMBL" id="JAHXZJ010001865">
    <property type="protein sequence ID" value="KAH0548514.1"/>
    <property type="molecule type" value="Genomic_DNA"/>
</dbReference>
<evidence type="ECO:0000256" key="1">
    <source>
        <dbReference type="SAM" id="MobiDB-lite"/>
    </source>
</evidence>
<dbReference type="Proteomes" id="UP000826195">
    <property type="component" value="Unassembled WGS sequence"/>
</dbReference>
<evidence type="ECO:0000313" key="3">
    <source>
        <dbReference type="Proteomes" id="UP000826195"/>
    </source>
</evidence>
<organism evidence="2 3">
    <name type="scientific">Cotesia glomerata</name>
    <name type="common">Lepidopteran parasitic wasp</name>
    <name type="synonym">Apanteles glomeratus</name>
    <dbReference type="NCBI Taxonomy" id="32391"/>
    <lineage>
        <taxon>Eukaryota</taxon>
        <taxon>Metazoa</taxon>
        <taxon>Ecdysozoa</taxon>
        <taxon>Arthropoda</taxon>
        <taxon>Hexapoda</taxon>
        <taxon>Insecta</taxon>
        <taxon>Pterygota</taxon>
        <taxon>Neoptera</taxon>
        <taxon>Endopterygota</taxon>
        <taxon>Hymenoptera</taxon>
        <taxon>Apocrita</taxon>
        <taxon>Ichneumonoidea</taxon>
        <taxon>Braconidae</taxon>
        <taxon>Microgastrinae</taxon>
        <taxon>Cotesia</taxon>
    </lineage>
</organism>
<dbReference type="AlphaFoldDB" id="A0AAV7IAL2"/>
<name>A0AAV7IAL2_COTGL</name>
<keyword evidence="3" id="KW-1185">Reference proteome</keyword>
<sequence>MLKFFNRCCNPMNRDENNKTKSLRSLSEYLAIHFHLSTDNRVCSPCHMELLKQYADNLTEDTDDESNESLEADENSNDGIIHVDESPDTSASTLSSSGQELLIQQSSSSLSEMSLSITLPTINEAIYETYLDDKVTRVAQNLRKALGVKNRMKTEFSDMDTTEMINSLREKFNANNTSRSIRVQILTLLPSSWSVHKFMDVMCASGNFSRLTEGTDLSLESYNDFLSSIVSQEPSAKCFLNNCSQGPGVEKVKEHLFILMEDNEIDEINYKQ</sequence>
<feature type="region of interest" description="Disordered" evidence="1">
    <location>
        <begin position="61"/>
        <end position="95"/>
    </location>
</feature>
<gene>
    <name evidence="2" type="ORF">KQX54_002533</name>
</gene>
<comment type="caution">
    <text evidence="2">The sequence shown here is derived from an EMBL/GenBank/DDBJ whole genome shotgun (WGS) entry which is preliminary data.</text>
</comment>
<accession>A0AAV7IAL2</accession>